<evidence type="ECO:0000313" key="5">
    <source>
        <dbReference type="EMBL" id="RTE08638.1"/>
    </source>
</evidence>
<proteinExistence type="predicted"/>
<dbReference type="Pfam" id="PF12796">
    <property type="entry name" value="Ank_2"/>
    <property type="match status" value="1"/>
</dbReference>
<dbReference type="SUPFAM" id="SSF48403">
    <property type="entry name" value="Ankyrin repeat"/>
    <property type="match status" value="1"/>
</dbReference>
<reference evidence="5 6" key="1">
    <citation type="submission" date="2018-12" db="EMBL/GenBank/DDBJ databases">
        <title>Bacillus ochoae sp. nov., Paenibacillus whitsoniae sp. nov., Paenibacillus spiritus sp. nov. Isolated from the Mars Exploration Rover during spacecraft assembly.</title>
        <authorList>
            <person name="Seuylemezian A."/>
            <person name="Vaishampayan P."/>
        </authorList>
    </citation>
    <scope>NUCLEOTIDE SEQUENCE [LARGE SCALE GENOMIC DNA]</scope>
    <source>
        <strain evidence="5 6">MER 54</strain>
    </source>
</reference>
<name>A0A430JC71_9BACL</name>
<evidence type="ECO:0000256" key="1">
    <source>
        <dbReference type="ARBA" id="ARBA00022737"/>
    </source>
</evidence>
<dbReference type="SMART" id="SM00248">
    <property type="entry name" value="ANK"/>
    <property type="match status" value="3"/>
</dbReference>
<keyword evidence="2 3" id="KW-0040">ANK repeat</keyword>
<gene>
    <name evidence="5" type="ORF">EJQ19_16250</name>
</gene>
<dbReference type="EMBL" id="RXHU01000045">
    <property type="protein sequence ID" value="RTE08638.1"/>
    <property type="molecule type" value="Genomic_DNA"/>
</dbReference>
<evidence type="ECO:0000256" key="3">
    <source>
        <dbReference type="PROSITE-ProRule" id="PRU00023"/>
    </source>
</evidence>
<evidence type="ECO:0000256" key="2">
    <source>
        <dbReference type="ARBA" id="ARBA00023043"/>
    </source>
</evidence>
<accession>A0A430JC71</accession>
<dbReference type="AlphaFoldDB" id="A0A430JC71"/>
<dbReference type="PANTHER" id="PTHR24189">
    <property type="entry name" value="MYOTROPHIN"/>
    <property type="match status" value="1"/>
</dbReference>
<keyword evidence="4" id="KW-1133">Transmembrane helix</keyword>
<dbReference type="OrthoDB" id="5657095at2"/>
<dbReference type="InterPro" id="IPR036770">
    <property type="entry name" value="Ankyrin_rpt-contain_sf"/>
</dbReference>
<evidence type="ECO:0000313" key="6">
    <source>
        <dbReference type="Proteomes" id="UP000276128"/>
    </source>
</evidence>
<keyword evidence="4" id="KW-0812">Transmembrane</keyword>
<keyword evidence="4" id="KW-0472">Membrane</keyword>
<dbReference type="InterPro" id="IPR050745">
    <property type="entry name" value="Multifunctional_regulatory"/>
</dbReference>
<dbReference type="PROSITE" id="PS50088">
    <property type="entry name" value="ANK_REPEAT"/>
    <property type="match status" value="2"/>
</dbReference>
<comment type="caution">
    <text evidence="5">The sequence shown here is derived from an EMBL/GenBank/DDBJ whole genome shotgun (WGS) entry which is preliminary data.</text>
</comment>
<organism evidence="5 6">
    <name type="scientific">Paenibacillus whitsoniae</name>
    <dbReference type="NCBI Taxonomy" id="2496558"/>
    <lineage>
        <taxon>Bacteria</taxon>
        <taxon>Bacillati</taxon>
        <taxon>Bacillota</taxon>
        <taxon>Bacilli</taxon>
        <taxon>Bacillales</taxon>
        <taxon>Paenibacillaceae</taxon>
        <taxon>Paenibacillus</taxon>
    </lineage>
</organism>
<feature type="repeat" description="ANK" evidence="3">
    <location>
        <begin position="157"/>
        <end position="189"/>
    </location>
</feature>
<feature type="repeat" description="ANK" evidence="3">
    <location>
        <begin position="125"/>
        <end position="157"/>
    </location>
</feature>
<feature type="transmembrane region" description="Helical" evidence="4">
    <location>
        <begin position="39"/>
        <end position="61"/>
    </location>
</feature>
<dbReference type="Gene3D" id="1.25.40.20">
    <property type="entry name" value="Ankyrin repeat-containing domain"/>
    <property type="match status" value="2"/>
</dbReference>
<keyword evidence="6" id="KW-1185">Reference proteome</keyword>
<dbReference type="InterPro" id="IPR002110">
    <property type="entry name" value="Ankyrin_rpt"/>
</dbReference>
<dbReference type="PRINTS" id="PR01415">
    <property type="entry name" value="ANKYRIN"/>
</dbReference>
<dbReference type="RefSeq" id="WP_126142297.1">
    <property type="nucleotide sequence ID" value="NZ_RXHU01000045.1"/>
</dbReference>
<dbReference type="Pfam" id="PF00023">
    <property type="entry name" value="Ank"/>
    <property type="match status" value="1"/>
</dbReference>
<sequence length="252" mass="27588">MHCVNCGKSFQELENFCSQCGTPLTGSGIQNRKTMKKTIIVTLVLTFIGFLSITALGIIYLTGKQGEANRRTQAISSAVTNDLPFKMAPAEVSVKKPKLDALNEAVSKNNLNKVIELVSDGNEYDSNNALMLAVTNKNQKITEKILESGVNVNVMRFGKTALYLAITNKDIEMVKFLLDSGADPDRSTVESEIWEAVKLGSKEIVALLLEHGADPNKLRVDNKYLLTVSKELGFTEISEMLLNAGAKESKSR</sequence>
<dbReference type="PANTHER" id="PTHR24189:SF50">
    <property type="entry name" value="ANKYRIN REPEAT AND SOCS BOX PROTEIN 2"/>
    <property type="match status" value="1"/>
</dbReference>
<dbReference type="PROSITE" id="PS50297">
    <property type="entry name" value="ANK_REP_REGION"/>
    <property type="match status" value="1"/>
</dbReference>
<keyword evidence="1" id="KW-0677">Repeat</keyword>
<evidence type="ECO:0000256" key="4">
    <source>
        <dbReference type="SAM" id="Phobius"/>
    </source>
</evidence>
<protein>
    <submittedName>
        <fullName evidence="5">DUF2116 family Zn-ribbon domain-containing protein</fullName>
    </submittedName>
</protein>
<dbReference type="Proteomes" id="UP000276128">
    <property type="component" value="Unassembled WGS sequence"/>
</dbReference>